<gene>
    <name evidence="3" type="ORF">B9Q54_09415</name>
</gene>
<dbReference type="Pfam" id="PF03235">
    <property type="entry name" value="GmrSD_N"/>
    <property type="match status" value="1"/>
</dbReference>
<sequence length="565" mass="67138">MEFKPKKEYVCKLLSDEGVKFVIPEYQRPYRWGIDECETLWNDILEVFGDGENISEYFLGSIVAYQNDKNELEIIDGQQRITTFTLFFRAFYEHFQSERANVKTSYLEGFGKCIWEYDLDHGLDYSKSHLSSRVITDCDNIILNELLNKEINLENLQKSNSRYAKNFNFFYDKLLEFKTTRPLQWEMLCKMFLSKTLFTLIVICDSQESAMTIFNTLNSRGLPLSNADILKGYIYKRVSYKNEFANEWKELEAKIDESNNIKNLDFLFLQFMHVIRAENKDFDTTTHSVLNFFTKSDKKVYYGAIDNWLYRDNTMYFIKSLANFWDKPENYLSDLSNKYMKILNLFQNDSWKAFVSFLVWRNKDNIDNKDEFSKEFDKYLPILIQYVTLAFLNGNASINVIKEIVFKMNVKLKINESFPAKQNIPSFENFLEVSRNFDSRKTKYILFLYAYVYDDFKQVIDSGSLEVEHILPKQWQNANFNEWDEQSHFEYLENIGNKILLPKKSNIKCIDNFFAKKQIEYSNSNNANLKEVLDLSKRTKNIWTKEDIDNRAQAIYSKMVEFLQG</sequence>
<dbReference type="Pfam" id="PF07510">
    <property type="entry name" value="GmrSD_C"/>
    <property type="match status" value="1"/>
</dbReference>
<dbReference type="RefSeq" id="WP_002778639.1">
    <property type="nucleotide sequence ID" value="NZ_CP017025.1"/>
</dbReference>
<proteinExistence type="predicted"/>
<reference evidence="3 4" key="1">
    <citation type="submission" date="2018-05" db="EMBL/GenBank/DDBJ databases">
        <authorList>
            <consortium name="NARMS: The National Antimicrobial Resistance Monitoring System"/>
        </authorList>
    </citation>
    <scope>NUCLEOTIDE SEQUENCE [LARGE SCALE GENOMIC DNA]</scope>
    <source>
        <strain evidence="3 4">FSIS1711007</strain>
    </source>
</reference>
<dbReference type="EMBL" id="AACGUZ010000033">
    <property type="protein sequence ID" value="EAK5104469.1"/>
    <property type="molecule type" value="Genomic_DNA"/>
</dbReference>
<dbReference type="AlphaFoldDB" id="A0A5T0U4J7"/>
<accession>A0A5T0U4J7</accession>
<dbReference type="InterPro" id="IPR011089">
    <property type="entry name" value="GmrSD_C"/>
</dbReference>
<evidence type="ECO:0000313" key="4">
    <source>
        <dbReference type="Proteomes" id="UP000409545"/>
    </source>
</evidence>
<feature type="domain" description="GmrSD restriction endonucleases C-terminal" evidence="2">
    <location>
        <begin position="436"/>
        <end position="555"/>
    </location>
</feature>
<dbReference type="PANTHER" id="PTHR35149">
    <property type="entry name" value="SLL5132 PROTEIN"/>
    <property type="match status" value="1"/>
</dbReference>
<organism evidence="3 4">
    <name type="scientific">Campylobacter coli</name>
    <dbReference type="NCBI Taxonomy" id="195"/>
    <lineage>
        <taxon>Bacteria</taxon>
        <taxon>Pseudomonadati</taxon>
        <taxon>Campylobacterota</taxon>
        <taxon>Epsilonproteobacteria</taxon>
        <taxon>Campylobacterales</taxon>
        <taxon>Campylobacteraceae</taxon>
        <taxon>Campylobacter</taxon>
    </lineage>
</organism>
<name>A0A5T0U4J7_CAMCO</name>
<comment type="caution">
    <text evidence="3">The sequence shown here is derived from an EMBL/GenBank/DDBJ whole genome shotgun (WGS) entry which is preliminary data.</text>
</comment>
<feature type="domain" description="GmrSD restriction endonucleases N-terminal" evidence="1">
    <location>
        <begin position="12"/>
        <end position="234"/>
    </location>
</feature>
<dbReference type="PANTHER" id="PTHR35149:SF1">
    <property type="entry name" value="DUF5655 DOMAIN-CONTAINING PROTEIN"/>
    <property type="match status" value="1"/>
</dbReference>
<dbReference type="InterPro" id="IPR004919">
    <property type="entry name" value="GmrSD_N"/>
</dbReference>
<dbReference type="Proteomes" id="UP000409545">
    <property type="component" value="Unassembled WGS sequence"/>
</dbReference>
<evidence type="ECO:0000259" key="1">
    <source>
        <dbReference type="Pfam" id="PF03235"/>
    </source>
</evidence>
<protein>
    <submittedName>
        <fullName evidence="3">DUF262 domain-containing protein</fullName>
    </submittedName>
</protein>
<evidence type="ECO:0000259" key="2">
    <source>
        <dbReference type="Pfam" id="PF07510"/>
    </source>
</evidence>
<evidence type="ECO:0000313" key="3">
    <source>
        <dbReference type="EMBL" id="EAK5104469.1"/>
    </source>
</evidence>